<accession>A0A6G0WZM3</accession>
<keyword evidence="3" id="KW-1185">Reference proteome</keyword>
<dbReference type="EMBL" id="VJMJ01000127">
    <property type="protein sequence ID" value="KAF0732979.1"/>
    <property type="molecule type" value="Genomic_DNA"/>
</dbReference>
<organism evidence="2 3">
    <name type="scientific">Aphanomyces euteiches</name>
    <dbReference type="NCBI Taxonomy" id="100861"/>
    <lineage>
        <taxon>Eukaryota</taxon>
        <taxon>Sar</taxon>
        <taxon>Stramenopiles</taxon>
        <taxon>Oomycota</taxon>
        <taxon>Saprolegniomycetes</taxon>
        <taxon>Saprolegniales</taxon>
        <taxon>Verrucalvaceae</taxon>
        <taxon>Aphanomyces</taxon>
    </lineage>
</organism>
<name>A0A6G0WZM3_9STRA</name>
<reference evidence="2 3" key="1">
    <citation type="submission" date="2019-07" db="EMBL/GenBank/DDBJ databases">
        <title>Genomics analysis of Aphanomyces spp. identifies a new class of oomycete effector associated with host adaptation.</title>
        <authorList>
            <person name="Gaulin E."/>
        </authorList>
    </citation>
    <scope>NUCLEOTIDE SEQUENCE [LARGE SCALE GENOMIC DNA]</scope>
    <source>
        <strain evidence="2 3">ATCC 201684</strain>
    </source>
</reference>
<feature type="compositionally biased region" description="Basic and acidic residues" evidence="1">
    <location>
        <begin position="398"/>
        <end position="411"/>
    </location>
</feature>
<sequence>MEAQIVVLQRQSRERHALRNAFSKTIASRFFMDGGLERRQRLAESARRRQERLREKTELEHRKGEWLRRLYEDKKALEDKKRGREIDRATRRVQNQAATCIQAAWRQSYQTRLYWRLLHHAAALIQITMRDFTHRQHSKQFHASKTLQKWWRLLSFRLRHVHAARTICACIVRYTRRRRGQRFRLRWVAALVLQRVWRMYWGATHYAAAAVIQRIVRQKRQKKQMKRLASVYQHLKMIDRMNTSARVLQRHLGLRAVRRRLASDPAFQLAYRQAKQPTSSSLMRFSADPATETRLQEATDREVELTSLKNNLLDQIATLKSHSIPKAIKEREDERESLRRMRALEAQRVEKEKLDEMERVRSFEQQTRREIRMEMEKIFDQARRDKMKAAKAPAARGDLADSRVEVDRRVG</sequence>
<proteinExistence type="predicted"/>
<dbReference type="VEuPathDB" id="FungiDB:AeMF1_004018"/>
<evidence type="ECO:0000256" key="1">
    <source>
        <dbReference type="SAM" id="MobiDB-lite"/>
    </source>
</evidence>
<feature type="region of interest" description="Disordered" evidence="1">
    <location>
        <begin position="384"/>
        <end position="411"/>
    </location>
</feature>
<comment type="caution">
    <text evidence="2">The sequence shown here is derived from an EMBL/GenBank/DDBJ whole genome shotgun (WGS) entry which is preliminary data.</text>
</comment>
<protein>
    <submittedName>
        <fullName evidence="2">Uncharacterized protein</fullName>
    </submittedName>
</protein>
<evidence type="ECO:0000313" key="3">
    <source>
        <dbReference type="Proteomes" id="UP000481153"/>
    </source>
</evidence>
<dbReference type="Proteomes" id="UP000481153">
    <property type="component" value="Unassembled WGS sequence"/>
</dbReference>
<evidence type="ECO:0000313" key="2">
    <source>
        <dbReference type="EMBL" id="KAF0732979.1"/>
    </source>
</evidence>
<gene>
    <name evidence="2" type="ORF">Ae201684_010084</name>
</gene>
<dbReference type="AlphaFoldDB" id="A0A6G0WZM3"/>